<dbReference type="SMART" id="SM00398">
    <property type="entry name" value="HMG"/>
    <property type="match status" value="1"/>
</dbReference>
<keyword evidence="4" id="KW-1185">Reference proteome</keyword>
<feature type="region of interest" description="Disordered" evidence="1">
    <location>
        <begin position="119"/>
        <end position="157"/>
    </location>
</feature>
<dbReference type="Gene3D" id="1.10.30.10">
    <property type="entry name" value="High mobility group box domain"/>
    <property type="match status" value="1"/>
</dbReference>
<proteinExistence type="predicted"/>
<accession>A0A9W4WTM8</accession>
<dbReference type="Pfam" id="PF00505">
    <property type="entry name" value="HMG_box"/>
    <property type="match status" value="1"/>
</dbReference>
<dbReference type="InterPro" id="IPR009071">
    <property type="entry name" value="HMG_box_dom"/>
</dbReference>
<reference evidence="3" key="1">
    <citation type="submission" date="2022-08" db="EMBL/GenBank/DDBJ databases">
        <authorList>
            <person name="Kallberg Y."/>
            <person name="Tangrot J."/>
            <person name="Rosling A."/>
        </authorList>
    </citation>
    <scope>NUCLEOTIDE SEQUENCE</scope>
    <source>
        <strain evidence="3">Wild A</strain>
    </source>
</reference>
<organism evidence="3 4">
    <name type="scientific">Funneliformis geosporum</name>
    <dbReference type="NCBI Taxonomy" id="1117311"/>
    <lineage>
        <taxon>Eukaryota</taxon>
        <taxon>Fungi</taxon>
        <taxon>Fungi incertae sedis</taxon>
        <taxon>Mucoromycota</taxon>
        <taxon>Glomeromycotina</taxon>
        <taxon>Glomeromycetes</taxon>
        <taxon>Glomerales</taxon>
        <taxon>Glomeraceae</taxon>
        <taxon>Funneliformis</taxon>
    </lineage>
</organism>
<dbReference type="AlphaFoldDB" id="A0A9W4WTM8"/>
<evidence type="ECO:0000313" key="3">
    <source>
        <dbReference type="EMBL" id="CAI2178078.1"/>
    </source>
</evidence>
<evidence type="ECO:0000256" key="1">
    <source>
        <dbReference type="SAM" id="MobiDB-lite"/>
    </source>
</evidence>
<feature type="compositionally biased region" description="Pro residues" evidence="1">
    <location>
        <begin position="121"/>
        <end position="137"/>
    </location>
</feature>
<feature type="domain" description="HMG box" evidence="2">
    <location>
        <begin position="53"/>
        <end position="123"/>
    </location>
</feature>
<gene>
    <name evidence="3" type="ORF">FWILDA_LOCUS8405</name>
</gene>
<protein>
    <submittedName>
        <fullName evidence="3">12753_t:CDS:1</fullName>
    </submittedName>
</protein>
<dbReference type="Proteomes" id="UP001153678">
    <property type="component" value="Unassembled WGS sequence"/>
</dbReference>
<dbReference type="OrthoDB" id="6247875at2759"/>
<comment type="caution">
    <text evidence="3">The sequence shown here is derived from an EMBL/GenBank/DDBJ whole genome shotgun (WGS) entry which is preliminary data.</text>
</comment>
<sequence>MQNNNSSPIFVYSHFCQNPEPILASLLSQTPPPYHLTVPLDDLINSRRRPNGTIPSPKNAFMLFRKDLNAKLKQNTPGLTFGKLSGIASQSWKHQPQSVLQFFEVMSMVATQRHRILKTSPIPPTKPSNPPPQPKSPLKPSTPSTPPTPVKPAIISTSLTPLTPPIPLTPLMPLRPPPSSIIILNSSEDNLDWIRYNYIRRILGF</sequence>
<dbReference type="SUPFAM" id="SSF47095">
    <property type="entry name" value="HMG-box"/>
    <property type="match status" value="1"/>
</dbReference>
<dbReference type="InterPro" id="IPR036910">
    <property type="entry name" value="HMG_box_dom_sf"/>
</dbReference>
<name>A0A9W4WTM8_9GLOM</name>
<dbReference type="EMBL" id="CAMKVN010001788">
    <property type="protein sequence ID" value="CAI2178078.1"/>
    <property type="molecule type" value="Genomic_DNA"/>
</dbReference>
<evidence type="ECO:0000259" key="2">
    <source>
        <dbReference type="SMART" id="SM00398"/>
    </source>
</evidence>
<evidence type="ECO:0000313" key="4">
    <source>
        <dbReference type="Proteomes" id="UP001153678"/>
    </source>
</evidence>